<evidence type="ECO:0000313" key="2">
    <source>
        <dbReference type="EMBL" id="PKI72005.1"/>
    </source>
</evidence>
<evidence type="ECO:0000313" key="3">
    <source>
        <dbReference type="Proteomes" id="UP000233551"/>
    </source>
</evidence>
<name>A0A2I0KU48_PUNGR</name>
<gene>
    <name evidence="2" type="ORF">CRG98_007621</name>
</gene>
<protein>
    <recommendedName>
        <fullName evidence="1">Reverse transcriptase Ty1/copia-type domain-containing protein</fullName>
    </recommendedName>
</protein>
<keyword evidence="3" id="KW-1185">Reference proteome</keyword>
<comment type="caution">
    <text evidence="2">The sequence shown here is derived from an EMBL/GenBank/DDBJ whole genome shotgun (WGS) entry which is preliminary data.</text>
</comment>
<proteinExistence type="predicted"/>
<evidence type="ECO:0000259" key="1">
    <source>
        <dbReference type="Pfam" id="PF07727"/>
    </source>
</evidence>
<dbReference type="AlphaFoldDB" id="A0A2I0KU48"/>
<sequence length="87" mass="10268">MYQMDVKSTFLNGNFEEEVYVEQHPGFVVVGQEEKVYRLKKALYGLKQAPRAWNSIIDAYFIREGFMKCPYEQSLYVKVNFGKDMLL</sequence>
<organism evidence="2 3">
    <name type="scientific">Punica granatum</name>
    <name type="common">Pomegranate</name>
    <dbReference type="NCBI Taxonomy" id="22663"/>
    <lineage>
        <taxon>Eukaryota</taxon>
        <taxon>Viridiplantae</taxon>
        <taxon>Streptophyta</taxon>
        <taxon>Embryophyta</taxon>
        <taxon>Tracheophyta</taxon>
        <taxon>Spermatophyta</taxon>
        <taxon>Magnoliopsida</taxon>
        <taxon>eudicotyledons</taxon>
        <taxon>Gunneridae</taxon>
        <taxon>Pentapetalae</taxon>
        <taxon>rosids</taxon>
        <taxon>malvids</taxon>
        <taxon>Myrtales</taxon>
        <taxon>Lythraceae</taxon>
        <taxon>Punica</taxon>
    </lineage>
</organism>
<accession>A0A2I0KU48</accession>
<dbReference type="STRING" id="22663.A0A2I0KU48"/>
<dbReference type="EMBL" id="PGOL01000344">
    <property type="protein sequence ID" value="PKI72005.1"/>
    <property type="molecule type" value="Genomic_DNA"/>
</dbReference>
<dbReference type="Pfam" id="PF07727">
    <property type="entry name" value="RVT_2"/>
    <property type="match status" value="1"/>
</dbReference>
<reference evidence="2 3" key="1">
    <citation type="submission" date="2017-11" db="EMBL/GenBank/DDBJ databases">
        <title>De-novo sequencing of pomegranate (Punica granatum L.) genome.</title>
        <authorList>
            <person name="Akparov Z."/>
            <person name="Amiraslanov A."/>
            <person name="Hajiyeva S."/>
            <person name="Abbasov M."/>
            <person name="Kaur K."/>
            <person name="Hamwieh A."/>
            <person name="Solovyev V."/>
            <person name="Salamov A."/>
            <person name="Braich B."/>
            <person name="Kosarev P."/>
            <person name="Mahmoud A."/>
            <person name="Hajiyev E."/>
            <person name="Babayeva S."/>
            <person name="Izzatullayeva V."/>
            <person name="Mammadov A."/>
            <person name="Mammadov A."/>
            <person name="Sharifova S."/>
            <person name="Ojaghi J."/>
            <person name="Eynullazada K."/>
            <person name="Bayramov B."/>
            <person name="Abdulazimova A."/>
            <person name="Shahmuradov I."/>
        </authorList>
    </citation>
    <scope>NUCLEOTIDE SEQUENCE [LARGE SCALE GENOMIC DNA]</scope>
    <source>
        <strain evidence="3">cv. AG2017</strain>
        <tissue evidence="2">Leaf</tissue>
    </source>
</reference>
<feature type="non-terminal residue" evidence="2">
    <location>
        <position position="87"/>
    </location>
</feature>
<dbReference type="InterPro" id="IPR013103">
    <property type="entry name" value="RVT_2"/>
</dbReference>
<feature type="domain" description="Reverse transcriptase Ty1/copia-type" evidence="1">
    <location>
        <begin position="2"/>
        <end position="84"/>
    </location>
</feature>
<dbReference type="Proteomes" id="UP000233551">
    <property type="component" value="Unassembled WGS sequence"/>
</dbReference>